<evidence type="ECO:0000256" key="1">
    <source>
        <dbReference type="SAM" id="MobiDB-lite"/>
    </source>
</evidence>
<sequence length="336" mass="38081">MKLDPRHIHDLSLKSKEFGPISVLAPFSALIISIILIIIFLVRYYVLEGFLIGRLYGTTFTRMTELNRRGFINHHIAGFTKILILIVAAYPFISVTFCKGLFQTPFSPGSPVTLGDILVVSAQMLMAMYIFELIYRIKLSPIAVLHHIGTILIGQTAIAISLKPAREQDTYIEFILCTAWGAFDIVSEFFPHVAIILYRIFPERHRFLSRVFLLCCFTTATGTLCETILTMWLFGSLWSKWRLAFKVVTPLLHIAFSAAQIHGSVVFWRMHRLQERYLDEDIESSPAKVEHPLHGEGKKSDDDKMAPSSGTAQVHHILLSKDQSISRVHSFKGCQT</sequence>
<keyword evidence="2" id="KW-0812">Transmembrane</keyword>
<feature type="transmembrane region" description="Helical" evidence="2">
    <location>
        <begin position="174"/>
        <end position="199"/>
    </location>
</feature>
<feature type="region of interest" description="Disordered" evidence="1">
    <location>
        <begin position="284"/>
        <end position="308"/>
    </location>
</feature>
<dbReference type="AlphaFoldDB" id="A0A9W4HG99"/>
<dbReference type="Proteomes" id="UP001153618">
    <property type="component" value="Unassembled WGS sequence"/>
</dbReference>
<accession>A0A9W4HG99</accession>
<comment type="caution">
    <text evidence="3">The sequence shown here is derived from an EMBL/GenBank/DDBJ whole genome shotgun (WGS) entry which is preliminary data.</text>
</comment>
<feature type="transmembrane region" description="Helical" evidence="2">
    <location>
        <begin position="71"/>
        <end position="93"/>
    </location>
</feature>
<keyword evidence="2" id="KW-1133">Transmembrane helix</keyword>
<gene>
    <name evidence="3" type="ORF">POLS_LOCUS2478</name>
</gene>
<feature type="transmembrane region" description="Helical" evidence="2">
    <location>
        <begin position="247"/>
        <end position="268"/>
    </location>
</feature>
<evidence type="ECO:0000256" key="2">
    <source>
        <dbReference type="SAM" id="Phobius"/>
    </source>
</evidence>
<keyword evidence="2" id="KW-0472">Membrane</keyword>
<evidence type="ECO:0008006" key="5">
    <source>
        <dbReference type="Google" id="ProtNLM"/>
    </source>
</evidence>
<evidence type="ECO:0000313" key="4">
    <source>
        <dbReference type="Proteomes" id="UP001153618"/>
    </source>
</evidence>
<feature type="transmembrane region" description="Helical" evidence="2">
    <location>
        <begin position="143"/>
        <end position="162"/>
    </location>
</feature>
<feature type="compositionally biased region" description="Basic and acidic residues" evidence="1">
    <location>
        <begin position="288"/>
        <end position="305"/>
    </location>
</feature>
<evidence type="ECO:0000313" key="3">
    <source>
        <dbReference type="EMBL" id="CAG8023609.1"/>
    </source>
</evidence>
<dbReference type="OrthoDB" id="10010954at2759"/>
<feature type="transmembrane region" description="Helical" evidence="2">
    <location>
        <begin position="113"/>
        <end position="131"/>
    </location>
</feature>
<name>A0A9W4HG99_PENOL</name>
<keyword evidence="4" id="KW-1185">Reference proteome</keyword>
<reference evidence="3" key="1">
    <citation type="submission" date="2021-07" db="EMBL/GenBank/DDBJ databases">
        <authorList>
            <person name="Branca A.L. A."/>
        </authorList>
    </citation>
    <scope>NUCLEOTIDE SEQUENCE</scope>
</reference>
<protein>
    <recommendedName>
        <fullName evidence="5">TLC domain-containing protein</fullName>
    </recommendedName>
</protein>
<dbReference type="EMBL" id="CAJVOS010000015">
    <property type="protein sequence ID" value="CAG8023609.1"/>
    <property type="molecule type" value="Genomic_DNA"/>
</dbReference>
<feature type="transmembrane region" description="Helical" evidence="2">
    <location>
        <begin position="211"/>
        <end position="235"/>
    </location>
</feature>
<proteinExistence type="predicted"/>
<organism evidence="3 4">
    <name type="scientific">Penicillium olsonii</name>
    <dbReference type="NCBI Taxonomy" id="99116"/>
    <lineage>
        <taxon>Eukaryota</taxon>
        <taxon>Fungi</taxon>
        <taxon>Dikarya</taxon>
        <taxon>Ascomycota</taxon>
        <taxon>Pezizomycotina</taxon>
        <taxon>Eurotiomycetes</taxon>
        <taxon>Eurotiomycetidae</taxon>
        <taxon>Eurotiales</taxon>
        <taxon>Aspergillaceae</taxon>
        <taxon>Penicillium</taxon>
    </lineage>
</organism>
<feature type="transmembrane region" description="Helical" evidence="2">
    <location>
        <begin position="20"/>
        <end position="46"/>
    </location>
</feature>